<evidence type="ECO:0000259" key="1">
    <source>
        <dbReference type="Pfam" id="PF19489"/>
    </source>
</evidence>
<evidence type="ECO:0000313" key="2">
    <source>
        <dbReference type="EMBL" id="MEY6431320.1"/>
    </source>
</evidence>
<dbReference type="Gene3D" id="1.10.530.10">
    <property type="match status" value="1"/>
</dbReference>
<comment type="caution">
    <text evidence="2">The sequence shown here is derived from an EMBL/GenBank/DDBJ whole genome shotgun (WGS) entry which is preliminary data.</text>
</comment>
<proteinExistence type="predicted"/>
<sequence length="182" mass="21015">MLATIVLVAAGCASAPKPPRQIDDACAIFAEQPRWYRAARQAERRWGTPVQVQLAIIRAESGFRHNARPRATQGQLLSTAYGYPQAIDGTWDWYREQTGNRRARRTSFADAVDFIGWYTDVSQRQLGISKWDAHNQYLAYHEGHGGFQRGSYRNKDWLLRTARRVDQYAHTYGAQLRQCRRR</sequence>
<accession>A0ABV4BG18</accession>
<dbReference type="Proteomes" id="UP001564408">
    <property type="component" value="Unassembled WGS sequence"/>
</dbReference>
<keyword evidence="3" id="KW-1185">Reference proteome</keyword>
<dbReference type="CDD" id="cd00442">
    <property type="entry name" value="Lyz-like"/>
    <property type="match status" value="1"/>
</dbReference>
<dbReference type="Pfam" id="PF19489">
    <property type="entry name" value="SLT_4"/>
    <property type="match status" value="1"/>
</dbReference>
<reference evidence="2 3" key="1">
    <citation type="submission" date="2024-05" db="EMBL/GenBank/DDBJ databases">
        <title>Genome Sequence and Characterization of the New Strain Purple Sulfur Bacterium of Genus Thioalkalicoccus.</title>
        <authorList>
            <person name="Bryantseva I.A."/>
            <person name="Kyndt J.A."/>
            <person name="Imhoff J.F."/>
        </authorList>
    </citation>
    <scope>NUCLEOTIDE SEQUENCE [LARGE SCALE GENOMIC DNA]</scope>
    <source>
        <strain evidence="2 3">Um2</strain>
    </source>
</reference>
<organism evidence="2 3">
    <name type="scientific">Thioalkalicoccus limnaeus</name>
    <dbReference type="NCBI Taxonomy" id="120681"/>
    <lineage>
        <taxon>Bacteria</taxon>
        <taxon>Pseudomonadati</taxon>
        <taxon>Pseudomonadota</taxon>
        <taxon>Gammaproteobacteria</taxon>
        <taxon>Chromatiales</taxon>
        <taxon>Chromatiaceae</taxon>
        <taxon>Thioalkalicoccus</taxon>
    </lineage>
</organism>
<dbReference type="InterPro" id="IPR023346">
    <property type="entry name" value="Lysozyme-like_dom_sf"/>
</dbReference>
<gene>
    <name evidence="2" type="ORF">ABC977_02740</name>
</gene>
<dbReference type="EMBL" id="JBDKXB010000002">
    <property type="protein sequence ID" value="MEY6431320.1"/>
    <property type="molecule type" value="Genomic_DNA"/>
</dbReference>
<protein>
    <recommendedName>
        <fullName evidence="1">Transglycosylase SLT domain-containing protein</fullName>
    </recommendedName>
</protein>
<feature type="domain" description="Transglycosylase SLT" evidence="1">
    <location>
        <begin position="2"/>
        <end position="179"/>
    </location>
</feature>
<name>A0ABV4BG18_9GAMM</name>
<dbReference type="SUPFAM" id="SSF53955">
    <property type="entry name" value="Lysozyme-like"/>
    <property type="match status" value="1"/>
</dbReference>
<evidence type="ECO:0000313" key="3">
    <source>
        <dbReference type="Proteomes" id="UP001564408"/>
    </source>
</evidence>
<dbReference type="InterPro" id="IPR045795">
    <property type="entry name" value="SLT_4"/>
</dbReference>